<evidence type="ECO:0000256" key="6">
    <source>
        <dbReference type="SAM" id="Phobius"/>
    </source>
</evidence>
<keyword evidence="2" id="KW-1003">Cell membrane</keyword>
<evidence type="ECO:0000313" key="7">
    <source>
        <dbReference type="EMBL" id="KAB1440919.1"/>
    </source>
</evidence>
<evidence type="ECO:0000256" key="2">
    <source>
        <dbReference type="ARBA" id="ARBA00022475"/>
    </source>
</evidence>
<protein>
    <submittedName>
        <fullName evidence="7">Amino acid transporter</fullName>
    </submittedName>
</protein>
<feature type="transmembrane region" description="Helical" evidence="6">
    <location>
        <begin position="39"/>
        <end position="62"/>
    </location>
</feature>
<feature type="transmembrane region" description="Helical" evidence="6">
    <location>
        <begin position="146"/>
        <end position="169"/>
    </location>
</feature>
<name>A0A6N6N0C7_9BACT</name>
<keyword evidence="8" id="KW-1185">Reference proteome</keyword>
<organism evidence="7 8">
    <name type="scientific">Pseudodesulfovibrio senegalensis</name>
    <dbReference type="NCBI Taxonomy" id="1721087"/>
    <lineage>
        <taxon>Bacteria</taxon>
        <taxon>Pseudomonadati</taxon>
        <taxon>Thermodesulfobacteriota</taxon>
        <taxon>Desulfovibrionia</taxon>
        <taxon>Desulfovibrionales</taxon>
        <taxon>Desulfovibrionaceae</taxon>
    </lineage>
</organism>
<dbReference type="InterPro" id="IPR001123">
    <property type="entry name" value="LeuE-type"/>
</dbReference>
<dbReference type="RefSeq" id="WP_151151663.1">
    <property type="nucleotide sequence ID" value="NZ_WAIE01000006.1"/>
</dbReference>
<sequence>MYSVFFEGFGMGGSLIVAIGAQNAFVLSQGVRRNHHLAVALLCTLCDVILISVGISGVGTAVASNPQLGQIAAFGGAAFLFWYGFGALRSAMKGQSLQTDDHAPDSLRAVLALTLGVTLLNPHVYLDTVVLMGSISGQYPATARTLFGLGAMSASLAWFLLLALGGQALAPVFRRPATWRMLDGAVCATMWFLGTRLILSTLA</sequence>
<feature type="transmembrane region" description="Helical" evidence="6">
    <location>
        <begin position="6"/>
        <end position="27"/>
    </location>
</feature>
<dbReference type="Pfam" id="PF01810">
    <property type="entry name" value="LysE"/>
    <property type="match status" value="1"/>
</dbReference>
<accession>A0A6N6N0C7</accession>
<dbReference type="OrthoDB" id="5638726at2"/>
<gene>
    <name evidence="7" type="ORF">F8A88_13325</name>
</gene>
<feature type="transmembrane region" description="Helical" evidence="6">
    <location>
        <begin position="68"/>
        <end position="88"/>
    </location>
</feature>
<dbReference type="Proteomes" id="UP000438699">
    <property type="component" value="Unassembled WGS sequence"/>
</dbReference>
<dbReference type="PANTHER" id="PTHR30086:SF20">
    <property type="entry name" value="ARGININE EXPORTER PROTEIN ARGO-RELATED"/>
    <property type="match status" value="1"/>
</dbReference>
<evidence type="ECO:0000256" key="3">
    <source>
        <dbReference type="ARBA" id="ARBA00022692"/>
    </source>
</evidence>
<dbReference type="EMBL" id="WAIE01000006">
    <property type="protein sequence ID" value="KAB1440919.1"/>
    <property type="molecule type" value="Genomic_DNA"/>
</dbReference>
<dbReference type="PANTHER" id="PTHR30086">
    <property type="entry name" value="ARGININE EXPORTER PROTEIN ARGO"/>
    <property type="match status" value="1"/>
</dbReference>
<dbReference type="GO" id="GO:0005886">
    <property type="term" value="C:plasma membrane"/>
    <property type="evidence" value="ECO:0007669"/>
    <property type="project" value="UniProtKB-SubCell"/>
</dbReference>
<keyword evidence="3 6" id="KW-0812">Transmembrane</keyword>
<evidence type="ECO:0000256" key="4">
    <source>
        <dbReference type="ARBA" id="ARBA00022989"/>
    </source>
</evidence>
<reference evidence="7 8" key="1">
    <citation type="journal article" date="2017" name="Int. J. Syst. Evol. Microbiol.">
        <title>Desulfovibrio senegalensis sp. nov., a mesophilic sulfate reducer isolated from marine sediment.</title>
        <authorList>
            <person name="Thioye A."/>
            <person name="Gam Z.B.A."/>
            <person name="Mbengue M."/>
            <person name="Cayol J.L."/>
            <person name="Joseph-Bartoli M."/>
            <person name="Toure-Kane C."/>
            <person name="Labat M."/>
        </authorList>
    </citation>
    <scope>NUCLEOTIDE SEQUENCE [LARGE SCALE GENOMIC DNA]</scope>
    <source>
        <strain evidence="7 8">DSM 101509</strain>
    </source>
</reference>
<evidence type="ECO:0000313" key="8">
    <source>
        <dbReference type="Proteomes" id="UP000438699"/>
    </source>
</evidence>
<keyword evidence="4 6" id="KW-1133">Transmembrane helix</keyword>
<keyword evidence="5 6" id="KW-0472">Membrane</keyword>
<comment type="caution">
    <text evidence="7">The sequence shown here is derived from an EMBL/GenBank/DDBJ whole genome shotgun (WGS) entry which is preliminary data.</text>
</comment>
<dbReference type="AlphaFoldDB" id="A0A6N6N0C7"/>
<feature type="transmembrane region" description="Helical" evidence="6">
    <location>
        <begin position="109"/>
        <end position="126"/>
    </location>
</feature>
<comment type="subcellular location">
    <subcellularLocation>
        <location evidence="1">Cell membrane</location>
        <topology evidence="1">Multi-pass membrane protein</topology>
    </subcellularLocation>
</comment>
<proteinExistence type="predicted"/>
<evidence type="ECO:0000256" key="5">
    <source>
        <dbReference type="ARBA" id="ARBA00023136"/>
    </source>
</evidence>
<dbReference type="GO" id="GO:0015171">
    <property type="term" value="F:amino acid transmembrane transporter activity"/>
    <property type="evidence" value="ECO:0007669"/>
    <property type="project" value="TreeGrafter"/>
</dbReference>
<evidence type="ECO:0000256" key="1">
    <source>
        <dbReference type="ARBA" id="ARBA00004651"/>
    </source>
</evidence>